<evidence type="ECO:0000256" key="1">
    <source>
        <dbReference type="SAM" id="MobiDB-lite"/>
    </source>
</evidence>
<protein>
    <submittedName>
        <fullName evidence="2">Uncharacterized protein</fullName>
    </submittedName>
</protein>
<dbReference type="Proteomes" id="UP001178508">
    <property type="component" value="Chromosome 12"/>
</dbReference>
<proteinExistence type="predicted"/>
<name>A0AAV1G659_XYRNO</name>
<keyword evidence="3" id="KW-1185">Reference proteome</keyword>
<sequence length="140" mass="15211">MLCLRRLQLDTEVSSGLQPGQCAVAPKCNQLILTAGYTNASRQEAVVGSRRVSSGFSWRANITPPPPNLSPSKGRCCSSGLWLHDEIYSAAPFGWFGGMLWVRPLPSVGQWSEEGYQSSVEEGAGRGQEGAERVMSHWAE</sequence>
<dbReference type="AlphaFoldDB" id="A0AAV1G659"/>
<feature type="compositionally biased region" description="Basic and acidic residues" evidence="1">
    <location>
        <begin position="129"/>
        <end position="140"/>
    </location>
</feature>
<accession>A0AAV1G659</accession>
<evidence type="ECO:0000313" key="2">
    <source>
        <dbReference type="EMBL" id="CAJ1068710.1"/>
    </source>
</evidence>
<organism evidence="2 3">
    <name type="scientific">Xyrichtys novacula</name>
    <name type="common">Pearly razorfish</name>
    <name type="synonym">Hemipteronotus novacula</name>
    <dbReference type="NCBI Taxonomy" id="13765"/>
    <lineage>
        <taxon>Eukaryota</taxon>
        <taxon>Metazoa</taxon>
        <taxon>Chordata</taxon>
        <taxon>Craniata</taxon>
        <taxon>Vertebrata</taxon>
        <taxon>Euteleostomi</taxon>
        <taxon>Actinopterygii</taxon>
        <taxon>Neopterygii</taxon>
        <taxon>Teleostei</taxon>
        <taxon>Neoteleostei</taxon>
        <taxon>Acanthomorphata</taxon>
        <taxon>Eupercaria</taxon>
        <taxon>Labriformes</taxon>
        <taxon>Labridae</taxon>
        <taxon>Xyrichtys</taxon>
    </lineage>
</organism>
<evidence type="ECO:0000313" key="3">
    <source>
        <dbReference type="Proteomes" id="UP001178508"/>
    </source>
</evidence>
<reference evidence="2" key="1">
    <citation type="submission" date="2023-08" db="EMBL/GenBank/DDBJ databases">
        <authorList>
            <person name="Alioto T."/>
            <person name="Alioto T."/>
            <person name="Gomez Garrido J."/>
        </authorList>
    </citation>
    <scope>NUCLEOTIDE SEQUENCE</scope>
</reference>
<gene>
    <name evidence="2" type="ORF">XNOV1_A023626</name>
</gene>
<dbReference type="EMBL" id="OY660875">
    <property type="protein sequence ID" value="CAJ1068710.1"/>
    <property type="molecule type" value="Genomic_DNA"/>
</dbReference>
<feature type="region of interest" description="Disordered" evidence="1">
    <location>
        <begin position="116"/>
        <end position="140"/>
    </location>
</feature>